<dbReference type="Pfam" id="PF09339">
    <property type="entry name" value="HTH_IclR"/>
    <property type="match status" value="1"/>
</dbReference>
<dbReference type="InterPro" id="IPR029016">
    <property type="entry name" value="GAF-like_dom_sf"/>
</dbReference>
<dbReference type="InterPro" id="IPR005471">
    <property type="entry name" value="Tscrpt_reg_IclR_N"/>
</dbReference>
<dbReference type="STRING" id="658167.SAMN04488135_106107"/>
<dbReference type="InterPro" id="IPR036390">
    <property type="entry name" value="WH_DNA-bd_sf"/>
</dbReference>
<sequence>MTKKEKTPGKTLVEPAKKEGVAAVNRALQILGAFESSEDGLTLSMLAAETGLYESTILRLLDSLILAGFVKRLADGRYVVGPKVLILSEMYRRSFSLADYVLPRLRQLVSVSGECAGLYVREGEQRVCLHHVQPHRAVRMHVVEGKQFSLDVGAAGHVIRAIGDAAQGERYEAIRRLGYAVTQGERDPESAAIACPVFSRGTTLLGAISVVIPLYRFNESIVEKLVPEMKRTAFELSEDLGGISPYRS</sequence>
<dbReference type="PROSITE" id="PS51078">
    <property type="entry name" value="ICLR_ED"/>
    <property type="match status" value="1"/>
</dbReference>
<proteinExistence type="predicted"/>
<dbReference type="GO" id="GO:0003677">
    <property type="term" value="F:DNA binding"/>
    <property type="evidence" value="ECO:0007669"/>
    <property type="project" value="UniProtKB-KW"/>
</dbReference>
<dbReference type="SMART" id="SM00346">
    <property type="entry name" value="HTH_ICLR"/>
    <property type="match status" value="1"/>
</dbReference>
<reference evidence="6 7" key="1">
    <citation type="submission" date="2016-11" db="EMBL/GenBank/DDBJ databases">
        <authorList>
            <person name="Jaros S."/>
            <person name="Januszkiewicz K."/>
            <person name="Wedrychowicz H."/>
        </authorList>
    </citation>
    <scope>NUCLEOTIDE SEQUENCE [LARGE SCALE GENOMIC DNA]</scope>
    <source>
        <strain evidence="6 7">CGMCC 1.10190</strain>
    </source>
</reference>
<gene>
    <name evidence="6" type="ORF">SAMN04488135_106107</name>
</gene>
<dbReference type="GO" id="GO:0003700">
    <property type="term" value="F:DNA-binding transcription factor activity"/>
    <property type="evidence" value="ECO:0007669"/>
    <property type="project" value="TreeGrafter"/>
</dbReference>
<dbReference type="Gene3D" id="1.10.10.10">
    <property type="entry name" value="Winged helix-like DNA-binding domain superfamily/Winged helix DNA-binding domain"/>
    <property type="match status" value="1"/>
</dbReference>
<evidence type="ECO:0000259" key="5">
    <source>
        <dbReference type="PROSITE" id="PS51078"/>
    </source>
</evidence>
<evidence type="ECO:0000259" key="4">
    <source>
        <dbReference type="PROSITE" id="PS51077"/>
    </source>
</evidence>
<dbReference type="AlphaFoldDB" id="A0A1M5X394"/>
<feature type="domain" description="IclR-ED" evidence="5">
    <location>
        <begin position="83"/>
        <end position="242"/>
    </location>
</feature>
<evidence type="ECO:0000256" key="2">
    <source>
        <dbReference type="ARBA" id="ARBA00023125"/>
    </source>
</evidence>
<dbReference type="InterPro" id="IPR036388">
    <property type="entry name" value="WH-like_DNA-bd_sf"/>
</dbReference>
<dbReference type="SUPFAM" id="SSF46785">
    <property type="entry name" value="Winged helix' DNA-binding domain"/>
    <property type="match status" value="1"/>
</dbReference>
<dbReference type="EMBL" id="FQXE01000006">
    <property type="protein sequence ID" value="SHH94062.1"/>
    <property type="molecule type" value="Genomic_DNA"/>
</dbReference>
<dbReference type="GO" id="GO:0045892">
    <property type="term" value="P:negative regulation of DNA-templated transcription"/>
    <property type="evidence" value="ECO:0007669"/>
    <property type="project" value="TreeGrafter"/>
</dbReference>
<dbReference type="InterPro" id="IPR050707">
    <property type="entry name" value="HTH_MetabolicPath_Reg"/>
</dbReference>
<dbReference type="PROSITE" id="PS51077">
    <property type="entry name" value="HTH_ICLR"/>
    <property type="match status" value="1"/>
</dbReference>
<dbReference type="PANTHER" id="PTHR30136">
    <property type="entry name" value="HELIX-TURN-HELIX TRANSCRIPTIONAL REGULATOR, ICLR FAMILY"/>
    <property type="match status" value="1"/>
</dbReference>
<dbReference type="RefSeq" id="WP_073103564.1">
    <property type="nucleotide sequence ID" value="NZ_FQXE01000006.1"/>
</dbReference>
<evidence type="ECO:0000313" key="6">
    <source>
        <dbReference type="EMBL" id="SHH94062.1"/>
    </source>
</evidence>
<evidence type="ECO:0000256" key="3">
    <source>
        <dbReference type="ARBA" id="ARBA00023163"/>
    </source>
</evidence>
<dbReference type="Proteomes" id="UP000184226">
    <property type="component" value="Unassembled WGS sequence"/>
</dbReference>
<keyword evidence="1" id="KW-0805">Transcription regulation</keyword>
<keyword evidence="7" id="KW-1185">Reference proteome</keyword>
<protein>
    <submittedName>
        <fullName evidence="6">Transcriptional regulator, IclR family</fullName>
    </submittedName>
</protein>
<keyword evidence="2" id="KW-0238">DNA-binding</keyword>
<evidence type="ECO:0000313" key="7">
    <source>
        <dbReference type="Proteomes" id="UP000184226"/>
    </source>
</evidence>
<accession>A0A1M5X394</accession>
<dbReference type="Gene3D" id="3.30.450.40">
    <property type="match status" value="2"/>
</dbReference>
<evidence type="ECO:0000256" key="1">
    <source>
        <dbReference type="ARBA" id="ARBA00023015"/>
    </source>
</evidence>
<dbReference type="Pfam" id="PF01614">
    <property type="entry name" value="IclR_C"/>
    <property type="match status" value="2"/>
</dbReference>
<organism evidence="6 7">
    <name type="scientific">Pollutimonas bauzanensis</name>
    <dbReference type="NCBI Taxonomy" id="658167"/>
    <lineage>
        <taxon>Bacteria</taxon>
        <taxon>Pseudomonadati</taxon>
        <taxon>Pseudomonadota</taxon>
        <taxon>Betaproteobacteria</taxon>
        <taxon>Burkholderiales</taxon>
        <taxon>Alcaligenaceae</taxon>
        <taxon>Pollutimonas</taxon>
    </lineage>
</organism>
<keyword evidence="3" id="KW-0804">Transcription</keyword>
<dbReference type="SUPFAM" id="SSF55781">
    <property type="entry name" value="GAF domain-like"/>
    <property type="match status" value="1"/>
</dbReference>
<dbReference type="OrthoDB" id="5422805at2"/>
<name>A0A1M5X394_9BURK</name>
<feature type="domain" description="HTH iclR-type" evidence="4">
    <location>
        <begin position="21"/>
        <end position="82"/>
    </location>
</feature>
<dbReference type="PANTHER" id="PTHR30136:SF39">
    <property type="entry name" value="TRANSCRIPTIONAL REGULATORY PROTEIN"/>
    <property type="match status" value="1"/>
</dbReference>
<dbReference type="InterPro" id="IPR014757">
    <property type="entry name" value="Tscrpt_reg_IclR_C"/>
</dbReference>